<reference evidence="3 4" key="1">
    <citation type="journal article" date="2019" name="Sci. Rep.">
        <title>Comparative genomics of chytrid fungi reveal insights into the obligate biotrophic and pathogenic lifestyle of Synchytrium endobioticum.</title>
        <authorList>
            <person name="van de Vossenberg B.T.L.H."/>
            <person name="Warris S."/>
            <person name="Nguyen H.D.T."/>
            <person name="van Gent-Pelzer M.P.E."/>
            <person name="Joly D.L."/>
            <person name="van de Geest H.C."/>
            <person name="Bonants P.J.M."/>
            <person name="Smith D.S."/>
            <person name="Levesque C.A."/>
            <person name="van der Lee T.A.J."/>
        </authorList>
    </citation>
    <scope>NUCLEOTIDE SEQUENCE [LARGE SCALE GENOMIC DNA]</scope>
    <source>
        <strain evidence="3 4">JEL517</strain>
    </source>
</reference>
<dbReference type="Gene3D" id="1.10.3330.10">
    <property type="entry name" value="Oxo-4-hydroxy-4-carboxy-5-ureidoimidazoline decarboxylase"/>
    <property type="match status" value="1"/>
</dbReference>
<dbReference type="PANTHER" id="PTHR37987">
    <property type="entry name" value="CHROMOSOME 9, WHOLE GENOME SHOTGUN SEQUENCE"/>
    <property type="match status" value="1"/>
</dbReference>
<dbReference type="STRING" id="1806994.A0A507CFF5"/>
<gene>
    <name evidence="3" type="primary">SMI12</name>
    <name evidence="3" type="ORF">SmJEL517_g00012</name>
</gene>
<dbReference type="AlphaFoldDB" id="A0A507CFF5"/>
<accession>A0A507CFF5</accession>
<dbReference type="SUPFAM" id="SSF158694">
    <property type="entry name" value="UraD-Like"/>
    <property type="match status" value="1"/>
</dbReference>
<dbReference type="PANTHER" id="PTHR37987:SF1">
    <property type="entry name" value="OXO-4-HYDROXY-4-CARBOXY-5-UREIDOIMIDAZOLINE DECARBOXYLASE DOMAIN-CONTAINING PROTEIN"/>
    <property type="match status" value="1"/>
</dbReference>
<comment type="caution">
    <text evidence="3">The sequence shown here is derived from an EMBL/GenBank/DDBJ whole genome shotgun (WGS) entry which is preliminary data.</text>
</comment>
<dbReference type="Proteomes" id="UP000319731">
    <property type="component" value="Unassembled WGS sequence"/>
</dbReference>
<dbReference type="GeneID" id="42001239"/>
<keyword evidence="1" id="KW-0659">Purine metabolism</keyword>
<organism evidence="3 4">
    <name type="scientific">Synchytrium microbalum</name>
    <dbReference type="NCBI Taxonomy" id="1806994"/>
    <lineage>
        <taxon>Eukaryota</taxon>
        <taxon>Fungi</taxon>
        <taxon>Fungi incertae sedis</taxon>
        <taxon>Chytridiomycota</taxon>
        <taxon>Chytridiomycota incertae sedis</taxon>
        <taxon>Chytridiomycetes</taxon>
        <taxon>Synchytriales</taxon>
        <taxon>Synchytriaceae</taxon>
        <taxon>Synchytrium</taxon>
    </lineage>
</organism>
<name>A0A507CFF5_9FUNG</name>
<sequence>MATVSLPRITKLNALPSSEFFETVNVLFETAPPLAGVLYDSRPYSSYEALIDQAEACIKGMSKSDRIEVINAHPRIGAAKTSLSALSYAEQGYTSAPQPSTASVNTMSEDEAVNAVLAELNTTYEQQFGFKFVVFVAGRPRKEIIPVIEARLNNQADQEIETGLSEMMAIARDRLKKLAQE</sequence>
<evidence type="ECO:0000256" key="1">
    <source>
        <dbReference type="ARBA" id="ARBA00022631"/>
    </source>
</evidence>
<dbReference type="InterPro" id="IPR036778">
    <property type="entry name" value="OHCU_decarboxylase_sf"/>
</dbReference>
<dbReference type="Pfam" id="PF09349">
    <property type="entry name" value="OHCU_decarbox"/>
    <property type="match status" value="1"/>
</dbReference>
<keyword evidence="4" id="KW-1185">Reference proteome</keyword>
<proteinExistence type="predicted"/>
<evidence type="ECO:0000259" key="2">
    <source>
        <dbReference type="Pfam" id="PF09349"/>
    </source>
</evidence>
<evidence type="ECO:0000313" key="3">
    <source>
        <dbReference type="EMBL" id="TPX38231.1"/>
    </source>
</evidence>
<dbReference type="RefSeq" id="XP_031027946.1">
    <property type="nucleotide sequence ID" value="XM_031165942.1"/>
</dbReference>
<feature type="domain" description="Oxo-4-hydroxy-4-carboxy-5-ureidoimidazoline decarboxylase" evidence="2">
    <location>
        <begin position="13"/>
        <end position="176"/>
    </location>
</feature>
<dbReference type="EMBL" id="QEAO01000001">
    <property type="protein sequence ID" value="TPX38231.1"/>
    <property type="molecule type" value="Genomic_DNA"/>
</dbReference>
<evidence type="ECO:0000313" key="4">
    <source>
        <dbReference type="Proteomes" id="UP000319731"/>
    </source>
</evidence>
<dbReference type="InterPro" id="IPR018020">
    <property type="entry name" value="OHCU_decarboxylase"/>
</dbReference>
<dbReference type="OrthoDB" id="5398391at2759"/>
<protein>
    <submittedName>
        <fullName evidence="3">2-oxo-4-hydroxy-4-carboxy-5-ureidoimidazoline decarboxylase</fullName>
    </submittedName>
</protein>
<dbReference type="GO" id="GO:0006144">
    <property type="term" value="P:purine nucleobase metabolic process"/>
    <property type="evidence" value="ECO:0007669"/>
    <property type="project" value="UniProtKB-KW"/>
</dbReference>